<proteinExistence type="predicted"/>
<name>A0A9P5TL94_GYMJU</name>
<dbReference type="AlphaFoldDB" id="A0A9P5TL94"/>
<dbReference type="EMBL" id="JADNYJ010000058">
    <property type="protein sequence ID" value="KAF8896878.1"/>
    <property type="molecule type" value="Genomic_DNA"/>
</dbReference>
<sequence length="301" mass="33719">MDDYPHKLAPASPYSLTRSGFPQLEPHLLPSLRDTVDRMTQASSNTGTTKSSRPEGTKSARRSPPESRNIKMPFGADERRVGSQESLLSPQSYEPITPTIYSNNGTPTIENLASRFKSPAKPALKSALRSPGPDLTSPKTAYMTASPSMAGSSFKTMKSLLTRKYSQTLKSPFNKTSREEDREFPKDIKMSPSEQRSATPTVADGPQVALVSHYTERISSTKRNFQSNIPKPRTRYYHDDPSQILNVEDSDLDRRYENELRERRKLTVQMRRFLSRDPVLEAMPSQGGTAIPNSHAVPESW</sequence>
<feature type="compositionally biased region" description="Basic and acidic residues" evidence="1">
    <location>
        <begin position="176"/>
        <end position="189"/>
    </location>
</feature>
<dbReference type="Proteomes" id="UP000724874">
    <property type="component" value="Unassembled WGS sequence"/>
</dbReference>
<evidence type="ECO:0000313" key="3">
    <source>
        <dbReference type="Proteomes" id="UP000724874"/>
    </source>
</evidence>
<feature type="compositionally biased region" description="Polar residues" evidence="1">
    <location>
        <begin position="83"/>
        <end position="108"/>
    </location>
</feature>
<evidence type="ECO:0000313" key="2">
    <source>
        <dbReference type="EMBL" id="KAF8896878.1"/>
    </source>
</evidence>
<organism evidence="2 3">
    <name type="scientific">Gymnopilus junonius</name>
    <name type="common">Spectacular rustgill mushroom</name>
    <name type="synonym">Gymnopilus spectabilis subsp. junonius</name>
    <dbReference type="NCBI Taxonomy" id="109634"/>
    <lineage>
        <taxon>Eukaryota</taxon>
        <taxon>Fungi</taxon>
        <taxon>Dikarya</taxon>
        <taxon>Basidiomycota</taxon>
        <taxon>Agaricomycotina</taxon>
        <taxon>Agaricomycetes</taxon>
        <taxon>Agaricomycetidae</taxon>
        <taxon>Agaricales</taxon>
        <taxon>Agaricineae</taxon>
        <taxon>Hymenogastraceae</taxon>
        <taxon>Gymnopilus</taxon>
    </lineage>
</organism>
<feature type="compositionally biased region" description="Polar residues" evidence="1">
    <location>
        <begin position="38"/>
        <end position="51"/>
    </location>
</feature>
<protein>
    <submittedName>
        <fullName evidence="2">Uncharacterized protein</fullName>
    </submittedName>
</protein>
<comment type="caution">
    <text evidence="2">The sequence shown here is derived from an EMBL/GenBank/DDBJ whole genome shotgun (WGS) entry which is preliminary data.</text>
</comment>
<reference evidence="2" key="1">
    <citation type="submission" date="2020-11" db="EMBL/GenBank/DDBJ databases">
        <authorList>
            <consortium name="DOE Joint Genome Institute"/>
            <person name="Ahrendt S."/>
            <person name="Riley R."/>
            <person name="Andreopoulos W."/>
            <person name="LaButti K."/>
            <person name="Pangilinan J."/>
            <person name="Ruiz-duenas F.J."/>
            <person name="Barrasa J.M."/>
            <person name="Sanchez-Garcia M."/>
            <person name="Camarero S."/>
            <person name="Miyauchi S."/>
            <person name="Serrano A."/>
            <person name="Linde D."/>
            <person name="Babiker R."/>
            <person name="Drula E."/>
            <person name="Ayuso-Fernandez I."/>
            <person name="Pacheco R."/>
            <person name="Padilla G."/>
            <person name="Ferreira P."/>
            <person name="Barriuso J."/>
            <person name="Kellner H."/>
            <person name="Castanera R."/>
            <person name="Alfaro M."/>
            <person name="Ramirez L."/>
            <person name="Pisabarro A.G."/>
            <person name="Kuo A."/>
            <person name="Tritt A."/>
            <person name="Lipzen A."/>
            <person name="He G."/>
            <person name="Yan M."/>
            <person name="Ng V."/>
            <person name="Cullen D."/>
            <person name="Martin F."/>
            <person name="Rosso M.-N."/>
            <person name="Henrissat B."/>
            <person name="Hibbett D."/>
            <person name="Martinez A.T."/>
            <person name="Grigoriev I.V."/>
        </authorList>
    </citation>
    <scope>NUCLEOTIDE SEQUENCE</scope>
    <source>
        <strain evidence="2">AH 44721</strain>
    </source>
</reference>
<feature type="compositionally biased region" description="Polar residues" evidence="1">
    <location>
        <begin position="137"/>
        <end position="151"/>
    </location>
</feature>
<evidence type="ECO:0000256" key="1">
    <source>
        <dbReference type="SAM" id="MobiDB-lite"/>
    </source>
</evidence>
<feature type="region of interest" description="Disordered" evidence="1">
    <location>
        <begin position="1"/>
        <end position="108"/>
    </location>
</feature>
<feature type="region of interest" description="Disordered" evidence="1">
    <location>
        <begin position="123"/>
        <end position="151"/>
    </location>
</feature>
<gene>
    <name evidence="2" type="ORF">CPB84DRAFT_1202882</name>
</gene>
<accession>A0A9P5TL94</accession>
<dbReference type="OrthoDB" id="10664219at2759"/>
<keyword evidence="3" id="KW-1185">Reference proteome</keyword>
<feature type="compositionally biased region" description="Basic and acidic residues" evidence="1">
    <location>
        <begin position="52"/>
        <end position="69"/>
    </location>
</feature>
<feature type="region of interest" description="Disordered" evidence="1">
    <location>
        <begin position="171"/>
        <end position="203"/>
    </location>
</feature>